<evidence type="ECO:0000256" key="1">
    <source>
        <dbReference type="SAM" id="MobiDB-lite"/>
    </source>
</evidence>
<dbReference type="SUPFAM" id="SSF81606">
    <property type="entry name" value="PP2C-like"/>
    <property type="match status" value="1"/>
</dbReference>
<dbReference type="InterPro" id="IPR036457">
    <property type="entry name" value="PPM-type-like_dom_sf"/>
</dbReference>
<dbReference type="InterPro" id="IPR001932">
    <property type="entry name" value="PPM-type_phosphatase-like_dom"/>
</dbReference>
<proteinExistence type="predicted"/>
<sequence>MASKFLHLHICNELLEIVELLLNPTVAPSIILGEEARPLSSEPRNTSSQEEGSGAQPVERFHQEKAVSLESLIIGAIENAFKQMDKQIERERSAYSITGGCCALAVLYMMGKLYVANAGDSR</sequence>
<evidence type="ECO:0000256" key="2">
    <source>
        <dbReference type="SAM" id="Phobius"/>
    </source>
</evidence>
<feature type="compositionally biased region" description="Polar residues" evidence="1">
    <location>
        <begin position="42"/>
        <end position="51"/>
    </location>
</feature>
<feature type="region of interest" description="Disordered" evidence="1">
    <location>
        <begin position="37"/>
        <end position="60"/>
    </location>
</feature>
<protein>
    <submittedName>
        <fullName evidence="4">PPM1H phosphatase</fullName>
    </submittedName>
</protein>
<dbReference type="Proteomes" id="UP001166093">
    <property type="component" value="Unassembled WGS sequence"/>
</dbReference>
<evidence type="ECO:0000313" key="4">
    <source>
        <dbReference type="EMBL" id="MBN3275366.1"/>
    </source>
</evidence>
<keyword evidence="2" id="KW-0812">Transmembrane</keyword>
<comment type="caution">
    <text evidence="4">The sequence shown here is derived from an EMBL/GenBank/DDBJ whole genome shotgun (WGS) entry which is preliminary data.</text>
</comment>
<feature type="domain" description="PPM-type phosphatase" evidence="3">
    <location>
        <begin position="1"/>
        <end position="122"/>
    </location>
</feature>
<dbReference type="Pfam" id="PF00481">
    <property type="entry name" value="PP2C"/>
    <property type="match status" value="1"/>
</dbReference>
<feature type="transmembrane region" description="Helical" evidence="2">
    <location>
        <begin position="94"/>
        <end position="115"/>
    </location>
</feature>
<keyword evidence="2" id="KW-0472">Membrane</keyword>
<gene>
    <name evidence="4" type="primary">Ppm1h_2</name>
    <name evidence="4" type="ORF">GTO93_0010408</name>
</gene>
<evidence type="ECO:0000313" key="5">
    <source>
        <dbReference type="Proteomes" id="UP001166093"/>
    </source>
</evidence>
<dbReference type="Gene3D" id="3.60.40.10">
    <property type="entry name" value="PPM-type phosphatase domain"/>
    <property type="match status" value="1"/>
</dbReference>
<organism evidence="4 5">
    <name type="scientific">Polyodon spathula</name>
    <name type="common">North American paddlefish</name>
    <name type="synonym">Squalus spathula</name>
    <dbReference type="NCBI Taxonomy" id="7913"/>
    <lineage>
        <taxon>Eukaryota</taxon>
        <taxon>Metazoa</taxon>
        <taxon>Chordata</taxon>
        <taxon>Craniata</taxon>
        <taxon>Vertebrata</taxon>
        <taxon>Euteleostomi</taxon>
        <taxon>Actinopterygii</taxon>
        <taxon>Chondrostei</taxon>
        <taxon>Acipenseriformes</taxon>
        <taxon>Polyodontidae</taxon>
        <taxon>Polyodon</taxon>
    </lineage>
</organism>
<evidence type="ECO:0000259" key="3">
    <source>
        <dbReference type="PROSITE" id="PS51746"/>
    </source>
</evidence>
<reference evidence="4" key="1">
    <citation type="journal article" date="2021" name="Cell">
        <title>Tracing the genetic footprints of vertebrate landing in non-teleost ray-finned fishes.</title>
        <authorList>
            <person name="Bi X."/>
            <person name="Wang K."/>
            <person name="Yang L."/>
            <person name="Pan H."/>
            <person name="Jiang H."/>
            <person name="Wei Q."/>
            <person name="Fang M."/>
            <person name="Yu H."/>
            <person name="Zhu C."/>
            <person name="Cai Y."/>
            <person name="He Y."/>
            <person name="Gan X."/>
            <person name="Zeng H."/>
            <person name="Yu D."/>
            <person name="Zhu Y."/>
            <person name="Jiang H."/>
            <person name="Qiu Q."/>
            <person name="Yang H."/>
            <person name="Zhang Y.E."/>
            <person name="Wang W."/>
            <person name="Zhu M."/>
            <person name="He S."/>
            <person name="Zhang G."/>
        </authorList>
    </citation>
    <scope>NUCLEOTIDE SEQUENCE</scope>
    <source>
        <strain evidence="4">Pddl_001</strain>
    </source>
</reference>
<feature type="non-terminal residue" evidence="4">
    <location>
        <position position="122"/>
    </location>
</feature>
<name>A0ABS2XMT2_POLSP</name>
<keyword evidence="5" id="KW-1185">Reference proteome</keyword>
<dbReference type="PROSITE" id="PS51746">
    <property type="entry name" value="PPM_2"/>
    <property type="match status" value="1"/>
</dbReference>
<accession>A0ABS2XMT2</accession>
<keyword evidence="2" id="KW-1133">Transmembrane helix</keyword>
<dbReference type="EMBL" id="JAAWVQ010050060">
    <property type="protein sequence ID" value="MBN3275366.1"/>
    <property type="molecule type" value="Genomic_DNA"/>
</dbReference>
<feature type="non-terminal residue" evidence="4">
    <location>
        <position position="1"/>
    </location>
</feature>